<name>A0A0A9D403_ARUDO</name>
<dbReference type="AlphaFoldDB" id="A0A0A9D403"/>
<proteinExistence type="predicted"/>
<dbReference type="EMBL" id="GBRH01217515">
    <property type="protein sequence ID" value="JAD80380.1"/>
    <property type="molecule type" value="Transcribed_RNA"/>
</dbReference>
<sequence length="82" mass="9318">MQTTWKIRMNNLYDTFTNTNTNFTDNSSISGWKSIHNRAQTPTEAGVRCTGEQQGHQTENTSDKFCRLEITNNSTCRGWGSP</sequence>
<feature type="compositionally biased region" description="Polar residues" evidence="1">
    <location>
        <begin position="51"/>
        <end position="60"/>
    </location>
</feature>
<evidence type="ECO:0000256" key="1">
    <source>
        <dbReference type="SAM" id="MobiDB-lite"/>
    </source>
</evidence>
<reference evidence="2" key="1">
    <citation type="submission" date="2014-09" db="EMBL/GenBank/DDBJ databases">
        <authorList>
            <person name="Magalhaes I.L.F."/>
            <person name="Oliveira U."/>
            <person name="Santos F.R."/>
            <person name="Vidigal T.H.D.A."/>
            <person name="Brescovit A.D."/>
            <person name="Santos A.J."/>
        </authorList>
    </citation>
    <scope>NUCLEOTIDE SEQUENCE</scope>
    <source>
        <tissue evidence="2">Shoot tissue taken approximately 20 cm above the soil surface</tissue>
    </source>
</reference>
<organism evidence="2">
    <name type="scientific">Arundo donax</name>
    <name type="common">Giant reed</name>
    <name type="synonym">Donax arundinaceus</name>
    <dbReference type="NCBI Taxonomy" id="35708"/>
    <lineage>
        <taxon>Eukaryota</taxon>
        <taxon>Viridiplantae</taxon>
        <taxon>Streptophyta</taxon>
        <taxon>Embryophyta</taxon>
        <taxon>Tracheophyta</taxon>
        <taxon>Spermatophyta</taxon>
        <taxon>Magnoliopsida</taxon>
        <taxon>Liliopsida</taxon>
        <taxon>Poales</taxon>
        <taxon>Poaceae</taxon>
        <taxon>PACMAD clade</taxon>
        <taxon>Arundinoideae</taxon>
        <taxon>Arundineae</taxon>
        <taxon>Arundo</taxon>
    </lineage>
</organism>
<accession>A0A0A9D403</accession>
<reference evidence="2" key="2">
    <citation type="journal article" date="2015" name="Data Brief">
        <title>Shoot transcriptome of the giant reed, Arundo donax.</title>
        <authorList>
            <person name="Barrero R.A."/>
            <person name="Guerrero F.D."/>
            <person name="Moolhuijzen P."/>
            <person name="Goolsby J.A."/>
            <person name="Tidwell J."/>
            <person name="Bellgard S.E."/>
            <person name="Bellgard M.I."/>
        </authorList>
    </citation>
    <scope>NUCLEOTIDE SEQUENCE</scope>
    <source>
        <tissue evidence="2">Shoot tissue taken approximately 20 cm above the soil surface</tissue>
    </source>
</reference>
<protein>
    <submittedName>
        <fullName evidence="2">Uncharacterized protein</fullName>
    </submittedName>
</protein>
<feature type="region of interest" description="Disordered" evidence="1">
    <location>
        <begin position="36"/>
        <end position="60"/>
    </location>
</feature>
<evidence type="ECO:0000313" key="2">
    <source>
        <dbReference type="EMBL" id="JAD80380.1"/>
    </source>
</evidence>